<dbReference type="InterPro" id="IPR017907">
    <property type="entry name" value="Znf_RING_CS"/>
</dbReference>
<evidence type="ECO:0000256" key="3">
    <source>
        <dbReference type="ARBA" id="ARBA00022833"/>
    </source>
</evidence>
<organism evidence="7 8">
    <name type="scientific">Xenopus laevis</name>
    <name type="common">African clawed frog</name>
    <dbReference type="NCBI Taxonomy" id="8355"/>
    <lineage>
        <taxon>Eukaryota</taxon>
        <taxon>Metazoa</taxon>
        <taxon>Chordata</taxon>
        <taxon>Craniata</taxon>
        <taxon>Vertebrata</taxon>
        <taxon>Euteleostomi</taxon>
        <taxon>Amphibia</taxon>
        <taxon>Batrachia</taxon>
        <taxon>Anura</taxon>
        <taxon>Pipoidea</taxon>
        <taxon>Pipidae</taxon>
        <taxon>Xenopodinae</taxon>
        <taxon>Xenopus</taxon>
        <taxon>Xenopus</taxon>
    </lineage>
</organism>
<name>A0A8J1LSU1_XENLA</name>
<dbReference type="SUPFAM" id="SSF57850">
    <property type="entry name" value="RING/U-box"/>
    <property type="match status" value="1"/>
</dbReference>
<keyword evidence="2 4" id="KW-0863">Zinc-finger</keyword>
<dbReference type="PROSITE" id="PS00518">
    <property type="entry name" value="ZF_RING_1"/>
    <property type="match status" value="1"/>
</dbReference>
<accession>A0A8J1LSU1</accession>
<feature type="domain" description="RING-type" evidence="6">
    <location>
        <begin position="40"/>
        <end position="82"/>
    </location>
</feature>
<evidence type="ECO:0000313" key="7">
    <source>
        <dbReference type="Proteomes" id="UP000186698"/>
    </source>
</evidence>
<evidence type="ECO:0000256" key="5">
    <source>
        <dbReference type="SAM" id="Phobius"/>
    </source>
</evidence>
<keyword evidence="3" id="KW-0862">Zinc</keyword>
<keyword evidence="5" id="KW-0472">Membrane</keyword>
<dbReference type="GeneID" id="121398113"/>
<dbReference type="InterPro" id="IPR013083">
    <property type="entry name" value="Znf_RING/FYVE/PHD"/>
</dbReference>
<dbReference type="GO" id="GO:0051260">
    <property type="term" value="P:protein homooligomerization"/>
    <property type="evidence" value="ECO:0000318"/>
    <property type="project" value="GO_Central"/>
</dbReference>
<evidence type="ECO:0000256" key="2">
    <source>
        <dbReference type="ARBA" id="ARBA00022771"/>
    </source>
</evidence>
<keyword evidence="7" id="KW-1185">Reference proteome</keyword>
<feature type="transmembrane region" description="Helical" evidence="5">
    <location>
        <begin position="910"/>
        <end position="934"/>
    </location>
</feature>
<protein>
    <submittedName>
        <fullName evidence="8">Uncharacterized protein LOC121398113</fullName>
    </submittedName>
</protein>
<dbReference type="InterPro" id="IPR027417">
    <property type="entry name" value="P-loop_NTPase"/>
</dbReference>
<keyword evidence="1" id="KW-0479">Metal-binding</keyword>
<dbReference type="AlphaFoldDB" id="A0A8J1LSU1"/>
<dbReference type="Proteomes" id="UP000186698">
    <property type="component" value="Chromosome 9_10L"/>
</dbReference>
<dbReference type="GO" id="GO:0003924">
    <property type="term" value="F:GTPase activity"/>
    <property type="evidence" value="ECO:0000318"/>
    <property type="project" value="GO_Central"/>
</dbReference>
<proteinExistence type="predicted"/>
<dbReference type="SMART" id="SM00184">
    <property type="entry name" value="RING"/>
    <property type="match status" value="1"/>
</dbReference>
<keyword evidence="5" id="KW-1133">Transmembrane helix</keyword>
<dbReference type="InterPro" id="IPR001841">
    <property type="entry name" value="Znf_RING"/>
</dbReference>
<dbReference type="GO" id="GO:0007029">
    <property type="term" value="P:endoplasmic reticulum organization"/>
    <property type="evidence" value="ECO:0000318"/>
    <property type="project" value="GO_Central"/>
</dbReference>
<dbReference type="RefSeq" id="XP_041432633.1">
    <property type="nucleotide sequence ID" value="XM_041576699.1"/>
</dbReference>
<evidence type="ECO:0000313" key="8">
    <source>
        <dbReference type="RefSeq" id="XP_041432633.1"/>
    </source>
</evidence>
<dbReference type="PROSITE" id="PS50089">
    <property type="entry name" value="ZF_RING_2"/>
    <property type="match status" value="1"/>
</dbReference>
<dbReference type="SUPFAM" id="SSF52540">
    <property type="entry name" value="P-loop containing nucleoside triphosphate hydrolases"/>
    <property type="match status" value="1"/>
</dbReference>
<keyword evidence="5" id="KW-0812">Transmembrane</keyword>
<dbReference type="Pfam" id="PF15227">
    <property type="entry name" value="zf-C3HC4_4"/>
    <property type="match status" value="1"/>
</dbReference>
<dbReference type="PANTHER" id="PTHR10751">
    <property type="entry name" value="GUANYLATE BINDING PROTEIN"/>
    <property type="match status" value="1"/>
</dbReference>
<dbReference type="Gene3D" id="3.30.40.10">
    <property type="entry name" value="Zinc/RING finger domain, C3HC4 (zinc finger)"/>
    <property type="match status" value="1"/>
</dbReference>
<dbReference type="OrthoDB" id="6270329at2759"/>
<gene>
    <name evidence="8" type="primary">LOC121398113</name>
</gene>
<dbReference type="GO" id="GO:0005525">
    <property type="term" value="F:GTP binding"/>
    <property type="evidence" value="ECO:0000318"/>
    <property type="project" value="GO_Central"/>
</dbReference>
<evidence type="ECO:0000256" key="1">
    <source>
        <dbReference type="ARBA" id="ARBA00022723"/>
    </source>
</evidence>
<evidence type="ECO:0000256" key="4">
    <source>
        <dbReference type="PROSITE-ProRule" id="PRU00175"/>
    </source>
</evidence>
<dbReference type="GO" id="GO:0008270">
    <property type="term" value="F:zinc ion binding"/>
    <property type="evidence" value="ECO:0007669"/>
    <property type="project" value="UniProtKB-KW"/>
</dbReference>
<reference evidence="8" key="1">
    <citation type="submission" date="2025-08" db="UniProtKB">
        <authorList>
            <consortium name="RefSeq"/>
        </authorList>
    </citation>
    <scope>IDENTIFICATION</scope>
    <source>
        <strain evidence="8">J_2021</strain>
        <tissue evidence="8">Erythrocytes</tissue>
    </source>
</reference>
<sequence length="935" mass="109842">MRGLSLLLPLKSLVGNSRPEDIMQQEEPASFQKLEEELLCSVCCSELNDPVSIACGHTFCRECITNYWDTSQQMRCLCPECRKVCPKDQLIPVHRLRNLVARVQLEAKEEKAKKESPVCAIQLVRTDEFGHLQVDEAAIHRCFMNSNIMDYPVCLICVIGEKQQSKSSLINCILRTLSCQEKGQLINPGSHNEPISRFEWRAGITSMAKGIWIWSKPFILDHCGEKMAVFVLDTEDSLEFESLGDTGIRLSAISAALSSYRIFIVDSVLKTTVLDYFEMYFHVAKCVGTSFELEPLQHLDILRPSRKDVKVCGKEDLWSYIIHETKYNPSLYKLVLETLKEPLADCSYLPHKGRRRKLSVNMEDDFKHLFEIYIFNLVRDIHLHIKMDNKGEKVTCGQLAGIVKSAVNVLQRTEYSFASPFQMFFAFENHKNVLKLKERFHNFIHTMSKEANSLIKNMDESLSLMETKINKTATKIQLDFKETCVGDDANENKRLEKELECYLLKCQQEFFTEHLKSLHRFQNHKRMENIREKFLKVIFTKSEERYHLIKVQNLRPARMESNISDTATNFLSEFKESFKGDDTQENEILENELESFMFEQQKELCKMYSKNFYAFQNKKLKVNIKRTFHRKIKHKKVSEPISLIGNNTHPIIIENDLNNKVDELLFVYKESLEGIDDQQKRQRVHTMKESFMQEKKRFCEEYRKKFHVYENQKIMEKTKIAFQKLLEKMESETVSLIRKNEHPDIIEKRMRNKVYELLAIYRQSLEGIDEQQKQCRVYEIQTGFRQEKDVFCNKYRKKFYAFKNQETMEKTMQTFRTFLYEMEEETSTLLANLMVTPFKMKDKISDAVDNYNIEFTNSLEGTDNQEKEILADRMDLYFTQEQEAFCKEYFNNYHSKFWWILSNGEVNSEAVVCGILCGFLVFVAIVVAILAVMLR</sequence>
<dbReference type="KEGG" id="xla:121398113"/>
<evidence type="ECO:0000259" key="6">
    <source>
        <dbReference type="PROSITE" id="PS50089"/>
    </source>
</evidence>
<dbReference type="Gene3D" id="3.40.50.300">
    <property type="entry name" value="P-loop containing nucleotide triphosphate hydrolases"/>
    <property type="match status" value="1"/>
</dbReference>